<dbReference type="Proteomes" id="UP001154282">
    <property type="component" value="Unassembled WGS sequence"/>
</dbReference>
<dbReference type="InterPro" id="IPR036638">
    <property type="entry name" value="HLH_DNA-bd_sf"/>
</dbReference>
<dbReference type="Gene3D" id="4.10.280.10">
    <property type="entry name" value="Helix-loop-helix DNA-binding domain"/>
    <property type="match status" value="1"/>
</dbReference>
<feature type="compositionally biased region" description="Basic and acidic residues" evidence="5">
    <location>
        <begin position="1"/>
        <end position="18"/>
    </location>
</feature>
<evidence type="ECO:0000256" key="4">
    <source>
        <dbReference type="ARBA" id="ARBA00023242"/>
    </source>
</evidence>
<accession>A0AAV0LDD3</accession>
<feature type="region of interest" description="Disordered" evidence="5">
    <location>
        <begin position="1"/>
        <end position="28"/>
    </location>
</feature>
<comment type="subcellular location">
    <subcellularLocation>
        <location evidence="1">Nucleus</location>
    </subcellularLocation>
</comment>
<keyword evidence="8" id="KW-1185">Reference proteome</keyword>
<dbReference type="GO" id="GO:0005634">
    <property type="term" value="C:nucleus"/>
    <property type="evidence" value="ECO:0007669"/>
    <property type="project" value="UniProtKB-SubCell"/>
</dbReference>
<comment type="caution">
    <text evidence="7">The sequence shown here is derived from an EMBL/GenBank/DDBJ whole genome shotgun (WGS) entry which is preliminary data.</text>
</comment>
<evidence type="ECO:0000313" key="8">
    <source>
        <dbReference type="Proteomes" id="UP001154282"/>
    </source>
</evidence>
<dbReference type="GO" id="GO:0003700">
    <property type="term" value="F:DNA-binding transcription factor activity"/>
    <property type="evidence" value="ECO:0007669"/>
    <property type="project" value="TreeGrafter"/>
</dbReference>
<dbReference type="InterPro" id="IPR011598">
    <property type="entry name" value="bHLH_dom"/>
</dbReference>
<dbReference type="Pfam" id="PF00010">
    <property type="entry name" value="HLH"/>
    <property type="match status" value="1"/>
</dbReference>
<feature type="compositionally biased region" description="Polar residues" evidence="5">
    <location>
        <begin position="334"/>
        <end position="354"/>
    </location>
</feature>
<feature type="compositionally biased region" description="Basic and acidic residues" evidence="5">
    <location>
        <begin position="302"/>
        <end position="311"/>
    </location>
</feature>
<feature type="compositionally biased region" description="Acidic residues" evidence="5">
    <location>
        <begin position="265"/>
        <end position="278"/>
    </location>
</feature>
<dbReference type="InterPro" id="IPR024097">
    <property type="entry name" value="bHLH_ZIP_TF"/>
</dbReference>
<sequence length="561" mass="60360">MEIDISEKDKLEQEKGNDDNSMTYQSPGSLTSDWHFTGANVTTSALSLVPSDDGQMNACRGDLVGVASCSSATMEESFAPPGLWDHQTSSQNTGFCDISVGTGTPVGIVTGGPVSLRSSIDGALRMGWNPPSSVLRSGIFLPNAHGILPPSLCQFPADPAFIERAARFSCFNSGNICDMAHPFGMSEVMGLYSRGGGMMQGLQELSLAQKNMMHGVGCSREARDASLHMDHAKPEESPLESDRKSESLVRSQDEVKLGLDRSGVDSDEAEFSGGDQDDATMLAANGGKLYAKGLNSKKRKRNGQDTEHDPGKVSQQSAGVTTDDPEVQRKGGKNLTSTTNKTSGKNAKQGSQASDPAKEEYIHVRARRGQATNSHSLAERVRREKISERMKFLQDLVPGCNKVTGKAVMLDEIINYVQSLQRQVEFLSMKLATVNPRMDFNLEGLLAKDVSDCKILTSRAVPSASLPFSPDLPMSYAPLHPSQSGLVPAGFPAMENHSDTLRRTIGSQLTSTSGEFKESAHLPDSWNNELHNVIQMYGSSGPQDSQELTGPVAASNMKDEP</sequence>
<keyword evidence="4" id="KW-0539">Nucleus</keyword>
<protein>
    <recommendedName>
        <fullName evidence="6">BHLH domain-containing protein</fullName>
    </recommendedName>
</protein>
<dbReference type="AlphaFoldDB" id="A0AAV0LDD3"/>
<dbReference type="GO" id="GO:0046983">
    <property type="term" value="F:protein dimerization activity"/>
    <property type="evidence" value="ECO:0007669"/>
    <property type="project" value="InterPro"/>
</dbReference>
<feature type="compositionally biased region" description="Polar residues" evidence="5">
    <location>
        <begin position="537"/>
        <end position="548"/>
    </location>
</feature>
<feature type="region of interest" description="Disordered" evidence="5">
    <location>
        <begin position="536"/>
        <end position="561"/>
    </location>
</feature>
<dbReference type="FunFam" id="4.10.280.10:FF:000002">
    <property type="entry name" value="Basic helix-loop-helix transcription factor"/>
    <property type="match status" value="1"/>
</dbReference>
<evidence type="ECO:0000313" key="7">
    <source>
        <dbReference type="EMBL" id="CAI0431023.1"/>
    </source>
</evidence>
<dbReference type="SMART" id="SM00353">
    <property type="entry name" value="HLH"/>
    <property type="match status" value="1"/>
</dbReference>
<feature type="compositionally biased region" description="Polar residues" evidence="5">
    <location>
        <begin position="19"/>
        <end position="28"/>
    </location>
</feature>
<dbReference type="EMBL" id="CAMGYJ010000006">
    <property type="protein sequence ID" value="CAI0431023.1"/>
    <property type="molecule type" value="Genomic_DNA"/>
</dbReference>
<name>A0AAV0LDD3_9ROSI</name>
<evidence type="ECO:0000256" key="2">
    <source>
        <dbReference type="ARBA" id="ARBA00023015"/>
    </source>
</evidence>
<proteinExistence type="predicted"/>
<feature type="region of interest" description="Disordered" evidence="5">
    <location>
        <begin position="227"/>
        <end position="358"/>
    </location>
</feature>
<dbReference type="SUPFAM" id="SSF47459">
    <property type="entry name" value="HLH, helix-loop-helix DNA-binding domain"/>
    <property type="match status" value="1"/>
</dbReference>
<feature type="domain" description="BHLH" evidence="6">
    <location>
        <begin position="370"/>
        <end position="420"/>
    </location>
</feature>
<dbReference type="PANTHER" id="PTHR12565:SF458">
    <property type="entry name" value="TRANSCRIPTION FACTOR BHLH49"/>
    <property type="match status" value="1"/>
</dbReference>
<evidence type="ECO:0000256" key="3">
    <source>
        <dbReference type="ARBA" id="ARBA00023163"/>
    </source>
</evidence>
<gene>
    <name evidence="7" type="ORF">LITE_LOCUS22879</name>
</gene>
<reference evidence="7" key="1">
    <citation type="submission" date="2022-08" db="EMBL/GenBank/DDBJ databases">
        <authorList>
            <person name="Gutierrez-Valencia J."/>
        </authorList>
    </citation>
    <scope>NUCLEOTIDE SEQUENCE</scope>
</reference>
<feature type="compositionally biased region" description="Basic and acidic residues" evidence="5">
    <location>
        <begin position="227"/>
        <end position="264"/>
    </location>
</feature>
<dbReference type="PROSITE" id="PS50888">
    <property type="entry name" value="BHLH"/>
    <property type="match status" value="1"/>
</dbReference>
<organism evidence="7 8">
    <name type="scientific">Linum tenue</name>
    <dbReference type="NCBI Taxonomy" id="586396"/>
    <lineage>
        <taxon>Eukaryota</taxon>
        <taxon>Viridiplantae</taxon>
        <taxon>Streptophyta</taxon>
        <taxon>Embryophyta</taxon>
        <taxon>Tracheophyta</taxon>
        <taxon>Spermatophyta</taxon>
        <taxon>Magnoliopsida</taxon>
        <taxon>eudicotyledons</taxon>
        <taxon>Gunneridae</taxon>
        <taxon>Pentapetalae</taxon>
        <taxon>rosids</taxon>
        <taxon>fabids</taxon>
        <taxon>Malpighiales</taxon>
        <taxon>Linaceae</taxon>
        <taxon>Linum</taxon>
    </lineage>
</organism>
<dbReference type="CDD" id="cd18919">
    <property type="entry name" value="bHLH_AtBPE_like"/>
    <property type="match status" value="1"/>
</dbReference>
<evidence type="ECO:0000259" key="6">
    <source>
        <dbReference type="PROSITE" id="PS50888"/>
    </source>
</evidence>
<keyword evidence="3" id="KW-0804">Transcription</keyword>
<evidence type="ECO:0000256" key="5">
    <source>
        <dbReference type="SAM" id="MobiDB-lite"/>
    </source>
</evidence>
<dbReference type="PANTHER" id="PTHR12565">
    <property type="entry name" value="STEROL REGULATORY ELEMENT-BINDING PROTEIN"/>
    <property type="match status" value="1"/>
</dbReference>
<keyword evidence="2" id="KW-0805">Transcription regulation</keyword>
<evidence type="ECO:0000256" key="1">
    <source>
        <dbReference type="ARBA" id="ARBA00004123"/>
    </source>
</evidence>